<name>A0A2A9NAE9_9AGAR</name>
<keyword evidence="2" id="KW-1185">Reference proteome</keyword>
<reference evidence="1 2" key="1">
    <citation type="submission" date="2014-02" db="EMBL/GenBank/DDBJ databases">
        <title>Transposable element dynamics among asymbiotic and ectomycorrhizal Amanita fungi.</title>
        <authorList>
            <consortium name="DOE Joint Genome Institute"/>
            <person name="Hess J."/>
            <person name="Skrede I."/>
            <person name="Wolfe B."/>
            <person name="LaButti K."/>
            <person name="Ohm R.A."/>
            <person name="Grigoriev I.V."/>
            <person name="Pringle A."/>
        </authorList>
    </citation>
    <scope>NUCLEOTIDE SEQUENCE [LARGE SCALE GENOMIC DNA]</scope>
    <source>
        <strain evidence="1 2">SKay4041</strain>
    </source>
</reference>
<dbReference type="Proteomes" id="UP000242287">
    <property type="component" value="Unassembled WGS sequence"/>
</dbReference>
<organism evidence="1 2">
    <name type="scientific">Amanita thiersii Skay4041</name>
    <dbReference type="NCBI Taxonomy" id="703135"/>
    <lineage>
        <taxon>Eukaryota</taxon>
        <taxon>Fungi</taxon>
        <taxon>Dikarya</taxon>
        <taxon>Basidiomycota</taxon>
        <taxon>Agaricomycotina</taxon>
        <taxon>Agaricomycetes</taxon>
        <taxon>Agaricomycetidae</taxon>
        <taxon>Agaricales</taxon>
        <taxon>Pluteineae</taxon>
        <taxon>Amanitaceae</taxon>
        <taxon>Amanita</taxon>
    </lineage>
</organism>
<proteinExistence type="predicted"/>
<evidence type="ECO:0000313" key="1">
    <source>
        <dbReference type="EMBL" id="PFH44690.1"/>
    </source>
</evidence>
<evidence type="ECO:0000313" key="2">
    <source>
        <dbReference type="Proteomes" id="UP000242287"/>
    </source>
</evidence>
<gene>
    <name evidence="1" type="ORF">AMATHDRAFT_11158</name>
</gene>
<dbReference type="AlphaFoldDB" id="A0A2A9NAE9"/>
<sequence length="117" mass="12982">MFAAFGKVEVFCPNQLNREAGKLDHTHVINVQREGRDILQEILQEQSGGNGLDEPIGGGFRDWNLKVVVAVNGEGGHTRGYFFIDLKSSQQEAQRASVLLTVPCREDDNSNTQQLVK</sequence>
<accession>A0A2A9NAE9</accession>
<protein>
    <submittedName>
        <fullName evidence="1">Uncharacterized protein</fullName>
    </submittedName>
</protein>
<dbReference type="EMBL" id="KZ303033">
    <property type="protein sequence ID" value="PFH44690.1"/>
    <property type="molecule type" value="Genomic_DNA"/>
</dbReference>